<evidence type="ECO:0000259" key="6">
    <source>
        <dbReference type="PROSITE" id="PS50262"/>
    </source>
</evidence>
<dbReference type="Proteomes" id="UP000762676">
    <property type="component" value="Unassembled WGS sequence"/>
</dbReference>
<keyword evidence="3 5" id="KW-1133">Transmembrane helix</keyword>
<keyword evidence="2 5" id="KW-0812">Transmembrane</keyword>
<sequence length="366" mass="41510">MVRIVHLFIPRENSTLFSLPMDQFLAWFTEYMNYVNHLIFIRNVFALLCIAVCAFSVLSNLIVVTVFLKDGFKATTNISFFALGVSDILVSIVWGVYHFQNHSVISDLTASIGKYMESHVTPAAEVLSTVGSWITVVITWERLCCIAFPLKVKRIFSKKMVLGLLIGGAVYGLLALIYIFIANYVREVGISQLVYGSFNDSRGFEYNYITNVDTLLLGRAMKLYGSIVLSYIPNFIFYGLIFVGTILLIAAFIRSVYLKKTLTEKKGSMKMSTKELKIIQSVILICIIYISTCAPKNAYKLQDNLLQVNWMPSIFIFLREDAVDLIQAFNHALNLFVYLAVNSNFREQFKHIFCVCCFGTSSNKKK</sequence>
<evidence type="ECO:0000313" key="8">
    <source>
        <dbReference type="Proteomes" id="UP000762676"/>
    </source>
</evidence>
<keyword evidence="4 5" id="KW-0472">Membrane</keyword>
<gene>
    <name evidence="7" type="ORF">ElyMa_006825300</name>
</gene>
<evidence type="ECO:0000313" key="7">
    <source>
        <dbReference type="EMBL" id="GFS17591.1"/>
    </source>
</evidence>
<dbReference type="SUPFAM" id="SSF81321">
    <property type="entry name" value="Family A G protein-coupled receptor-like"/>
    <property type="match status" value="1"/>
</dbReference>
<feature type="transmembrane region" description="Helical" evidence="5">
    <location>
        <begin position="161"/>
        <end position="181"/>
    </location>
</feature>
<evidence type="ECO:0000256" key="3">
    <source>
        <dbReference type="ARBA" id="ARBA00022989"/>
    </source>
</evidence>
<feature type="transmembrane region" description="Helical" evidence="5">
    <location>
        <begin position="278"/>
        <end position="299"/>
    </location>
</feature>
<dbReference type="AlphaFoldDB" id="A0AAV4J8D8"/>
<dbReference type="EMBL" id="BMAT01013662">
    <property type="protein sequence ID" value="GFS17591.1"/>
    <property type="molecule type" value="Genomic_DNA"/>
</dbReference>
<dbReference type="GO" id="GO:0016020">
    <property type="term" value="C:membrane"/>
    <property type="evidence" value="ECO:0007669"/>
    <property type="project" value="UniProtKB-SubCell"/>
</dbReference>
<dbReference type="PANTHER" id="PTHR46641:SF2">
    <property type="entry name" value="FMRFAMIDE RECEPTOR"/>
    <property type="match status" value="1"/>
</dbReference>
<dbReference type="Gene3D" id="1.20.1070.10">
    <property type="entry name" value="Rhodopsin 7-helix transmembrane proteins"/>
    <property type="match status" value="1"/>
</dbReference>
<organism evidence="7 8">
    <name type="scientific">Elysia marginata</name>
    <dbReference type="NCBI Taxonomy" id="1093978"/>
    <lineage>
        <taxon>Eukaryota</taxon>
        <taxon>Metazoa</taxon>
        <taxon>Spiralia</taxon>
        <taxon>Lophotrochozoa</taxon>
        <taxon>Mollusca</taxon>
        <taxon>Gastropoda</taxon>
        <taxon>Heterobranchia</taxon>
        <taxon>Euthyneura</taxon>
        <taxon>Panpulmonata</taxon>
        <taxon>Sacoglossa</taxon>
        <taxon>Placobranchoidea</taxon>
        <taxon>Plakobranchidae</taxon>
        <taxon>Elysia</taxon>
    </lineage>
</organism>
<feature type="transmembrane region" description="Helical" evidence="5">
    <location>
        <begin position="235"/>
        <end position="257"/>
    </location>
</feature>
<evidence type="ECO:0000256" key="2">
    <source>
        <dbReference type="ARBA" id="ARBA00022692"/>
    </source>
</evidence>
<name>A0AAV4J8D8_9GAST</name>
<dbReference type="GO" id="GO:0004930">
    <property type="term" value="F:G protein-coupled receptor activity"/>
    <property type="evidence" value="ECO:0007669"/>
    <property type="project" value="InterPro"/>
</dbReference>
<dbReference type="InterPro" id="IPR052954">
    <property type="entry name" value="GPCR-Ligand_Int"/>
</dbReference>
<dbReference type="InterPro" id="IPR017452">
    <property type="entry name" value="GPCR_Rhodpsn_7TM"/>
</dbReference>
<protein>
    <submittedName>
        <fullName evidence="7">Chemosensory receptor A</fullName>
    </submittedName>
</protein>
<evidence type="ECO:0000256" key="4">
    <source>
        <dbReference type="ARBA" id="ARBA00023136"/>
    </source>
</evidence>
<keyword evidence="8" id="KW-1185">Reference proteome</keyword>
<reference evidence="7 8" key="1">
    <citation type="journal article" date="2021" name="Elife">
        <title>Chloroplast acquisition without the gene transfer in kleptoplastic sea slugs, Plakobranchus ocellatus.</title>
        <authorList>
            <person name="Maeda T."/>
            <person name="Takahashi S."/>
            <person name="Yoshida T."/>
            <person name="Shimamura S."/>
            <person name="Takaki Y."/>
            <person name="Nagai Y."/>
            <person name="Toyoda A."/>
            <person name="Suzuki Y."/>
            <person name="Arimoto A."/>
            <person name="Ishii H."/>
            <person name="Satoh N."/>
            <person name="Nishiyama T."/>
            <person name="Hasebe M."/>
            <person name="Maruyama T."/>
            <person name="Minagawa J."/>
            <person name="Obokata J."/>
            <person name="Shigenobu S."/>
        </authorList>
    </citation>
    <scope>NUCLEOTIDE SEQUENCE [LARGE SCALE GENOMIC DNA]</scope>
</reference>
<proteinExistence type="predicted"/>
<dbReference type="InterPro" id="IPR000276">
    <property type="entry name" value="GPCR_Rhodpsn"/>
</dbReference>
<feature type="domain" description="G-protein coupled receptors family 1 profile" evidence="6">
    <location>
        <begin position="59"/>
        <end position="338"/>
    </location>
</feature>
<feature type="transmembrane region" description="Helical" evidence="5">
    <location>
        <begin position="80"/>
        <end position="99"/>
    </location>
</feature>
<comment type="caution">
    <text evidence="7">The sequence shown here is derived from an EMBL/GenBank/DDBJ whole genome shotgun (WGS) entry which is preliminary data.</text>
</comment>
<keyword evidence="7" id="KW-0675">Receptor</keyword>
<accession>A0AAV4J8D8</accession>
<feature type="transmembrane region" description="Helical" evidence="5">
    <location>
        <begin position="44"/>
        <end position="68"/>
    </location>
</feature>
<evidence type="ECO:0000256" key="5">
    <source>
        <dbReference type="SAM" id="Phobius"/>
    </source>
</evidence>
<dbReference type="PROSITE" id="PS50262">
    <property type="entry name" value="G_PROTEIN_RECEP_F1_2"/>
    <property type="match status" value="1"/>
</dbReference>
<comment type="subcellular location">
    <subcellularLocation>
        <location evidence="1">Membrane</location>
    </subcellularLocation>
</comment>
<dbReference type="PRINTS" id="PR00237">
    <property type="entry name" value="GPCRRHODOPSN"/>
</dbReference>
<evidence type="ECO:0000256" key="1">
    <source>
        <dbReference type="ARBA" id="ARBA00004370"/>
    </source>
</evidence>
<dbReference type="PANTHER" id="PTHR46641">
    <property type="entry name" value="FMRFAMIDE RECEPTOR-RELATED"/>
    <property type="match status" value="1"/>
</dbReference>